<proteinExistence type="predicted"/>
<name>X1PB67_9ZZZZ</name>
<accession>X1PB67</accession>
<sequence length="220" mass="25012">MALTNRRKRGDSRDFDELQHFFQVSLSCEKPIGCIIAPRPSIRSAIDEDSSISALIYRDEKEYVVGHTCSSRADLKEGKVERLSTDWIPKTIVKSMSDKGDDVFAKVSTDAPNSPLSAKWLSECSKDELLASLKAVIGCYSIWIKKEEERVENDIPSAMKAQARINLKRCTEGAVRMTEAVKCIEDSDQVRMAFQLAQKAMNRQYGWSRKGELLRWRPFQ</sequence>
<feature type="non-terminal residue" evidence="1">
    <location>
        <position position="220"/>
    </location>
</feature>
<reference evidence="1" key="1">
    <citation type="journal article" date="2014" name="Front. Microbiol.">
        <title>High frequency of phylogenetically diverse reductive dehalogenase-homologous genes in deep subseafloor sedimentary metagenomes.</title>
        <authorList>
            <person name="Kawai M."/>
            <person name="Futagami T."/>
            <person name="Toyoda A."/>
            <person name="Takaki Y."/>
            <person name="Nishi S."/>
            <person name="Hori S."/>
            <person name="Arai W."/>
            <person name="Tsubouchi T."/>
            <person name="Morono Y."/>
            <person name="Uchiyama I."/>
            <person name="Ito T."/>
            <person name="Fujiyama A."/>
            <person name="Inagaki F."/>
            <person name="Takami H."/>
        </authorList>
    </citation>
    <scope>NUCLEOTIDE SEQUENCE</scope>
    <source>
        <strain evidence="1">Expedition CK06-06</strain>
    </source>
</reference>
<dbReference type="EMBL" id="BARV01016537">
    <property type="protein sequence ID" value="GAI28164.1"/>
    <property type="molecule type" value="Genomic_DNA"/>
</dbReference>
<evidence type="ECO:0000313" key="1">
    <source>
        <dbReference type="EMBL" id="GAI28164.1"/>
    </source>
</evidence>
<comment type="caution">
    <text evidence="1">The sequence shown here is derived from an EMBL/GenBank/DDBJ whole genome shotgun (WGS) entry which is preliminary data.</text>
</comment>
<organism evidence="1">
    <name type="scientific">marine sediment metagenome</name>
    <dbReference type="NCBI Taxonomy" id="412755"/>
    <lineage>
        <taxon>unclassified sequences</taxon>
        <taxon>metagenomes</taxon>
        <taxon>ecological metagenomes</taxon>
    </lineage>
</organism>
<gene>
    <name evidence="1" type="ORF">S06H3_28354</name>
</gene>
<dbReference type="AlphaFoldDB" id="X1PB67"/>
<protein>
    <submittedName>
        <fullName evidence="1">Uncharacterized protein</fullName>
    </submittedName>
</protein>
<dbReference type="PROSITE" id="PS51257">
    <property type="entry name" value="PROKAR_LIPOPROTEIN"/>
    <property type="match status" value="1"/>
</dbReference>